<dbReference type="InterPro" id="IPR052192">
    <property type="entry name" value="Insect_Ionotropic_Sensory_Rcpt"/>
</dbReference>
<keyword evidence="6" id="KW-0675">Receptor</keyword>
<keyword evidence="3 8" id="KW-0812">Transmembrane</keyword>
<dbReference type="OrthoDB" id="7863853at2759"/>
<dbReference type="OMA" id="NGFCYNL"/>
<dbReference type="PhylomeDB" id="B4GC31"/>
<evidence type="ECO:0000256" key="2">
    <source>
        <dbReference type="ARBA" id="ARBA00022475"/>
    </source>
</evidence>
<evidence type="ECO:0000256" key="4">
    <source>
        <dbReference type="ARBA" id="ARBA00022989"/>
    </source>
</evidence>
<evidence type="ECO:0000256" key="1">
    <source>
        <dbReference type="ARBA" id="ARBA00004651"/>
    </source>
</evidence>
<reference evidence="10 11" key="1">
    <citation type="journal article" date="2007" name="Nature">
        <title>Evolution of genes and genomes on the Drosophila phylogeny.</title>
        <authorList>
            <consortium name="Drosophila 12 Genomes Consortium"/>
            <person name="Clark A.G."/>
            <person name="Eisen M.B."/>
            <person name="Smith D.R."/>
            <person name="Bergman C.M."/>
            <person name="Oliver B."/>
            <person name="Markow T.A."/>
            <person name="Kaufman T.C."/>
            <person name="Kellis M."/>
            <person name="Gelbart W."/>
            <person name="Iyer V.N."/>
            <person name="Pollard D.A."/>
            <person name="Sackton T.B."/>
            <person name="Larracuente A.M."/>
            <person name="Singh N.D."/>
            <person name="Abad J.P."/>
            <person name="Abt D.N."/>
            <person name="Adryan B."/>
            <person name="Aguade M."/>
            <person name="Akashi H."/>
            <person name="Anderson W.W."/>
            <person name="Aquadro C.F."/>
            <person name="Ardell D.H."/>
            <person name="Arguello R."/>
            <person name="Artieri C.G."/>
            <person name="Barbash D.A."/>
            <person name="Barker D."/>
            <person name="Barsanti P."/>
            <person name="Batterham P."/>
            <person name="Batzoglou S."/>
            <person name="Begun D."/>
            <person name="Bhutkar A."/>
            <person name="Blanco E."/>
            <person name="Bosak S.A."/>
            <person name="Bradley R.K."/>
            <person name="Brand A.D."/>
            <person name="Brent M.R."/>
            <person name="Brooks A.N."/>
            <person name="Brown R.H."/>
            <person name="Butlin R.K."/>
            <person name="Caggese C."/>
            <person name="Calvi B.R."/>
            <person name="Bernardo de Carvalho A."/>
            <person name="Caspi A."/>
            <person name="Castrezana S."/>
            <person name="Celniker S.E."/>
            <person name="Chang J.L."/>
            <person name="Chapple C."/>
            <person name="Chatterji S."/>
            <person name="Chinwalla A."/>
            <person name="Civetta A."/>
            <person name="Clifton S.W."/>
            <person name="Comeron J.M."/>
            <person name="Costello J.C."/>
            <person name="Coyne J.A."/>
            <person name="Daub J."/>
            <person name="David R.G."/>
            <person name="Delcher A.L."/>
            <person name="Delehaunty K."/>
            <person name="Do C.B."/>
            <person name="Ebling H."/>
            <person name="Edwards K."/>
            <person name="Eickbush T."/>
            <person name="Evans J.D."/>
            <person name="Filipski A."/>
            <person name="Findeiss S."/>
            <person name="Freyhult E."/>
            <person name="Fulton L."/>
            <person name="Fulton R."/>
            <person name="Garcia A.C."/>
            <person name="Gardiner A."/>
            <person name="Garfield D.A."/>
            <person name="Garvin B.E."/>
            <person name="Gibson G."/>
            <person name="Gilbert D."/>
            <person name="Gnerre S."/>
            <person name="Godfrey J."/>
            <person name="Good R."/>
            <person name="Gotea V."/>
            <person name="Gravely B."/>
            <person name="Greenberg A.J."/>
            <person name="Griffiths-Jones S."/>
            <person name="Gross S."/>
            <person name="Guigo R."/>
            <person name="Gustafson E.A."/>
            <person name="Haerty W."/>
            <person name="Hahn M.W."/>
            <person name="Halligan D.L."/>
            <person name="Halpern A.L."/>
            <person name="Halter G.M."/>
            <person name="Han M.V."/>
            <person name="Heger A."/>
            <person name="Hillier L."/>
            <person name="Hinrichs A.S."/>
            <person name="Holmes I."/>
            <person name="Hoskins R.A."/>
            <person name="Hubisz M.J."/>
            <person name="Hultmark D."/>
            <person name="Huntley M.A."/>
            <person name="Jaffe D.B."/>
            <person name="Jagadeeshan S."/>
            <person name="Jeck W.R."/>
            <person name="Johnson J."/>
            <person name="Jones C.D."/>
            <person name="Jordan W.C."/>
            <person name="Karpen G.H."/>
            <person name="Kataoka E."/>
            <person name="Keightley P.D."/>
            <person name="Kheradpour P."/>
            <person name="Kirkness E.F."/>
            <person name="Koerich L.B."/>
            <person name="Kristiansen K."/>
            <person name="Kudrna D."/>
            <person name="Kulathinal R.J."/>
            <person name="Kumar S."/>
            <person name="Kwok R."/>
            <person name="Lander E."/>
            <person name="Langley C.H."/>
            <person name="Lapoint R."/>
            <person name="Lazzaro B.P."/>
            <person name="Lee S.J."/>
            <person name="Levesque L."/>
            <person name="Li R."/>
            <person name="Lin C.F."/>
            <person name="Lin M.F."/>
            <person name="Lindblad-Toh K."/>
            <person name="Llopart A."/>
            <person name="Long M."/>
            <person name="Low L."/>
            <person name="Lozovsky E."/>
            <person name="Lu J."/>
            <person name="Luo M."/>
            <person name="Machado C.A."/>
            <person name="Makalowski W."/>
            <person name="Marzo M."/>
            <person name="Matsuda M."/>
            <person name="Matzkin L."/>
            <person name="McAllister B."/>
            <person name="McBride C.S."/>
            <person name="McKernan B."/>
            <person name="McKernan K."/>
            <person name="Mendez-Lago M."/>
            <person name="Minx P."/>
            <person name="Mollenhauer M.U."/>
            <person name="Montooth K."/>
            <person name="Mount S.M."/>
            <person name="Mu X."/>
            <person name="Myers E."/>
            <person name="Negre B."/>
            <person name="Newfeld S."/>
            <person name="Nielsen R."/>
            <person name="Noor M.A."/>
            <person name="O'Grady P."/>
            <person name="Pachter L."/>
            <person name="Papaceit M."/>
            <person name="Parisi M.J."/>
            <person name="Parisi M."/>
            <person name="Parts L."/>
            <person name="Pedersen J.S."/>
            <person name="Pesole G."/>
            <person name="Phillippy A.M."/>
            <person name="Ponting C.P."/>
            <person name="Pop M."/>
            <person name="Porcelli D."/>
            <person name="Powell J.R."/>
            <person name="Prohaska S."/>
            <person name="Pruitt K."/>
            <person name="Puig M."/>
            <person name="Quesneville H."/>
            <person name="Ram K.R."/>
            <person name="Rand D."/>
            <person name="Rasmussen M.D."/>
            <person name="Reed L.K."/>
            <person name="Reenan R."/>
            <person name="Reily A."/>
            <person name="Remington K.A."/>
            <person name="Rieger T.T."/>
            <person name="Ritchie M.G."/>
            <person name="Robin C."/>
            <person name="Rogers Y.H."/>
            <person name="Rohde C."/>
            <person name="Rozas J."/>
            <person name="Rubenfield M.J."/>
            <person name="Ruiz A."/>
            <person name="Russo S."/>
            <person name="Salzberg S.L."/>
            <person name="Sanchez-Gracia A."/>
            <person name="Saranga D.J."/>
            <person name="Sato H."/>
            <person name="Schaeffer S.W."/>
            <person name="Schatz M.C."/>
            <person name="Schlenke T."/>
            <person name="Schwartz R."/>
            <person name="Segarra C."/>
            <person name="Singh R.S."/>
            <person name="Sirot L."/>
            <person name="Sirota M."/>
            <person name="Sisneros N.B."/>
            <person name="Smith C.D."/>
            <person name="Smith T.F."/>
            <person name="Spieth J."/>
            <person name="Stage D.E."/>
            <person name="Stark A."/>
            <person name="Stephan W."/>
            <person name="Strausberg R.L."/>
            <person name="Strempel S."/>
            <person name="Sturgill D."/>
            <person name="Sutton G."/>
            <person name="Sutton G.G."/>
            <person name="Tao W."/>
            <person name="Teichmann S."/>
            <person name="Tobari Y.N."/>
            <person name="Tomimura Y."/>
            <person name="Tsolas J.M."/>
            <person name="Valente V.L."/>
            <person name="Venter E."/>
            <person name="Venter J.C."/>
            <person name="Vicario S."/>
            <person name="Vieira F.G."/>
            <person name="Vilella A.J."/>
            <person name="Villasante A."/>
            <person name="Walenz B."/>
            <person name="Wang J."/>
            <person name="Wasserman M."/>
            <person name="Watts T."/>
            <person name="Wilson D."/>
            <person name="Wilson R.K."/>
            <person name="Wing R.A."/>
            <person name="Wolfner M.F."/>
            <person name="Wong A."/>
            <person name="Wong G.K."/>
            <person name="Wu C.I."/>
            <person name="Wu G."/>
            <person name="Yamamoto D."/>
            <person name="Yang H.P."/>
            <person name="Yang S.P."/>
            <person name="Yorke J.A."/>
            <person name="Yoshida K."/>
            <person name="Zdobnov E."/>
            <person name="Zhang P."/>
            <person name="Zhang Y."/>
            <person name="Zimin A.V."/>
            <person name="Baldwin J."/>
            <person name="Abdouelleil A."/>
            <person name="Abdulkadir J."/>
            <person name="Abebe A."/>
            <person name="Abera B."/>
            <person name="Abreu J."/>
            <person name="Acer S.C."/>
            <person name="Aftuck L."/>
            <person name="Alexander A."/>
            <person name="An P."/>
            <person name="Anderson E."/>
            <person name="Anderson S."/>
            <person name="Arachi H."/>
            <person name="Azer M."/>
            <person name="Bachantsang P."/>
            <person name="Barry A."/>
            <person name="Bayul T."/>
            <person name="Berlin A."/>
            <person name="Bessette D."/>
            <person name="Bloom T."/>
            <person name="Blye J."/>
            <person name="Boguslavskiy L."/>
            <person name="Bonnet C."/>
            <person name="Boukhgalter B."/>
            <person name="Bourzgui I."/>
            <person name="Brown A."/>
            <person name="Cahill P."/>
            <person name="Channer S."/>
            <person name="Cheshatsang Y."/>
            <person name="Chuda L."/>
            <person name="Citroen M."/>
            <person name="Collymore A."/>
            <person name="Cooke P."/>
            <person name="Costello M."/>
            <person name="D'Aco K."/>
            <person name="Daza R."/>
            <person name="De Haan G."/>
            <person name="DeGray S."/>
            <person name="DeMaso C."/>
            <person name="Dhargay N."/>
            <person name="Dooley K."/>
            <person name="Dooley E."/>
            <person name="Doricent M."/>
            <person name="Dorje P."/>
            <person name="Dorjee K."/>
            <person name="Dupes A."/>
            <person name="Elong R."/>
            <person name="Falk J."/>
            <person name="Farina A."/>
            <person name="Faro S."/>
            <person name="Ferguson D."/>
            <person name="Fisher S."/>
            <person name="Foley C.D."/>
            <person name="Franke A."/>
            <person name="Friedrich D."/>
            <person name="Gadbois L."/>
            <person name="Gearin G."/>
            <person name="Gearin C.R."/>
            <person name="Giannoukos G."/>
            <person name="Goode T."/>
            <person name="Graham J."/>
            <person name="Grandbois E."/>
            <person name="Grewal S."/>
            <person name="Gyaltsen K."/>
            <person name="Hafez N."/>
            <person name="Hagos B."/>
            <person name="Hall J."/>
            <person name="Henson C."/>
            <person name="Hollinger A."/>
            <person name="Honan T."/>
            <person name="Huard M.D."/>
            <person name="Hughes L."/>
            <person name="Hurhula B."/>
            <person name="Husby M.E."/>
            <person name="Kamat A."/>
            <person name="Kanga B."/>
            <person name="Kashin S."/>
            <person name="Khazanovich D."/>
            <person name="Kisner P."/>
            <person name="Lance K."/>
            <person name="Lara M."/>
            <person name="Lee W."/>
            <person name="Lennon N."/>
            <person name="Letendre F."/>
            <person name="LeVine R."/>
            <person name="Lipovsky A."/>
            <person name="Liu X."/>
            <person name="Liu J."/>
            <person name="Liu S."/>
            <person name="Lokyitsang T."/>
            <person name="Lokyitsang Y."/>
            <person name="Lubonja R."/>
            <person name="Lui A."/>
            <person name="MacDonald P."/>
            <person name="Magnisalis V."/>
            <person name="Maru K."/>
            <person name="Matthews C."/>
            <person name="McCusker W."/>
            <person name="McDonough S."/>
            <person name="Mehta T."/>
            <person name="Meldrim J."/>
            <person name="Meneus L."/>
            <person name="Mihai O."/>
            <person name="Mihalev A."/>
            <person name="Mihova T."/>
            <person name="Mittelman R."/>
            <person name="Mlenga V."/>
            <person name="Montmayeur A."/>
            <person name="Mulrain L."/>
            <person name="Navidi A."/>
            <person name="Naylor J."/>
            <person name="Negash T."/>
            <person name="Nguyen T."/>
            <person name="Nguyen N."/>
            <person name="Nicol R."/>
            <person name="Norbu C."/>
            <person name="Norbu N."/>
            <person name="Novod N."/>
            <person name="O'Neill B."/>
            <person name="Osman S."/>
            <person name="Markiewicz E."/>
            <person name="Oyono O.L."/>
            <person name="Patti C."/>
            <person name="Phunkhang P."/>
            <person name="Pierre F."/>
            <person name="Priest M."/>
            <person name="Raghuraman S."/>
            <person name="Rege F."/>
            <person name="Reyes R."/>
            <person name="Rise C."/>
            <person name="Rogov P."/>
            <person name="Ross K."/>
            <person name="Ryan E."/>
            <person name="Settipalli S."/>
            <person name="Shea T."/>
            <person name="Sherpa N."/>
            <person name="Shi L."/>
            <person name="Shih D."/>
            <person name="Sparrow T."/>
            <person name="Spaulding J."/>
            <person name="Stalker J."/>
            <person name="Stange-Thomann N."/>
            <person name="Stavropoulos S."/>
            <person name="Stone C."/>
            <person name="Strader C."/>
            <person name="Tesfaye S."/>
            <person name="Thomson T."/>
            <person name="Thoulutsang Y."/>
            <person name="Thoulutsang D."/>
            <person name="Topham K."/>
            <person name="Topping I."/>
            <person name="Tsamla T."/>
            <person name="Vassiliev H."/>
            <person name="Vo A."/>
            <person name="Wangchuk T."/>
            <person name="Wangdi T."/>
            <person name="Weiand M."/>
            <person name="Wilkinson J."/>
            <person name="Wilson A."/>
            <person name="Yadav S."/>
            <person name="Young G."/>
            <person name="Yu Q."/>
            <person name="Zembek L."/>
            <person name="Zhong D."/>
            <person name="Zimmer A."/>
            <person name="Zwirko Z."/>
            <person name="Jaffe D.B."/>
            <person name="Alvarez P."/>
            <person name="Brockman W."/>
            <person name="Butler J."/>
            <person name="Chin C."/>
            <person name="Gnerre S."/>
            <person name="Grabherr M."/>
            <person name="Kleber M."/>
            <person name="Mauceli E."/>
            <person name="MacCallum I."/>
        </authorList>
    </citation>
    <scope>NUCLEOTIDE SEQUENCE [LARGE SCALE GENOMIC DNA]</scope>
    <source>
        <strain evidence="11">MSH-3 / Tucson 14011-0111.49</strain>
    </source>
</reference>
<dbReference type="EMBL" id="CH479181">
    <property type="protein sequence ID" value="EDW32374.1"/>
    <property type="molecule type" value="Genomic_DNA"/>
</dbReference>
<keyword evidence="4 8" id="KW-1133">Transmembrane helix</keyword>
<dbReference type="HOGENOM" id="CLU_021814_1_0_1"/>
<keyword evidence="7" id="KW-0325">Glycoprotein</keyword>
<gene>
    <name evidence="10" type="primary">Dper\GL11599</name>
    <name evidence="10" type="ORF">Dper_GL11599</name>
</gene>
<sequence length="533" mass="60258">MNGVSALLWLLLSETVAPVEQLRILHETLESVHKEHGISTLLVMQRRHQKLPAPDPLQPFYPLAWPTLRFDEGQRLELVTRYNKVVLALLYIDANEDLLLLDALAEIFNQMREARIGKEAKSLLDEVPPRSFVWQDRNGIKRYSGLLFALIQSFATKRNISLKLGEVQSGGGHLFRQSDIIAMTLRGDLDLPMTAQMMSLKHRKQSSTLPLIGILTMSIAVPCGKELGMGDMFNSIVVVQAAYVLLGGYILFTVVESLMGAIYNRLAHRRCDFRCLSLLINQRVFRSLLGMPVPFVHHRVGSALGQLFVVMGFVGLLGGTYLGAELSTLLTTNPQYQYIRNLKQLRDSNLTVFFNAMSLRMISDKVEPDFLSRQLPNVRVIQGKKQMELISSLNTSYAYQIFSYDYGPIWALQQQTSRKALCISPGLDLLRDVPTAFVLQRNSLFGMALAHFVDWTWSVGLMDRWYKQAIRDLMSMSNVQSRRVPPKVERSPIQLGNFHTVWTVLAVGYVTAVCALIGEWVVARTGILRRAIY</sequence>
<feature type="transmembrane region" description="Helical" evidence="8">
    <location>
        <begin position="501"/>
        <end position="523"/>
    </location>
</feature>
<dbReference type="GO" id="GO:0005886">
    <property type="term" value="C:plasma membrane"/>
    <property type="evidence" value="ECO:0007669"/>
    <property type="project" value="UniProtKB-SubCell"/>
</dbReference>
<feature type="signal peptide" evidence="9">
    <location>
        <begin position="1"/>
        <end position="21"/>
    </location>
</feature>
<keyword evidence="11" id="KW-1185">Reference proteome</keyword>
<feature type="transmembrane region" description="Helical" evidence="8">
    <location>
        <begin position="241"/>
        <end position="263"/>
    </location>
</feature>
<feature type="chain" id="PRO_5002803356" evidence="9">
    <location>
        <begin position="22"/>
        <end position="533"/>
    </location>
</feature>
<protein>
    <submittedName>
        <fullName evidence="10">GL11599</fullName>
    </submittedName>
</protein>
<keyword evidence="9" id="KW-0732">Signal</keyword>
<keyword evidence="5 8" id="KW-0472">Membrane</keyword>
<dbReference type="AlphaFoldDB" id="B4GC31"/>
<evidence type="ECO:0000313" key="11">
    <source>
        <dbReference type="Proteomes" id="UP000008744"/>
    </source>
</evidence>
<evidence type="ECO:0000256" key="9">
    <source>
        <dbReference type="SAM" id="SignalP"/>
    </source>
</evidence>
<evidence type="ECO:0000256" key="3">
    <source>
        <dbReference type="ARBA" id="ARBA00022692"/>
    </source>
</evidence>
<keyword evidence="2" id="KW-1003">Cell membrane</keyword>
<evidence type="ECO:0000256" key="8">
    <source>
        <dbReference type="SAM" id="Phobius"/>
    </source>
</evidence>
<feature type="transmembrane region" description="Helical" evidence="8">
    <location>
        <begin position="304"/>
        <end position="324"/>
    </location>
</feature>
<accession>B4GC31</accession>
<name>B4GC31_DROPE</name>
<comment type="subcellular location">
    <subcellularLocation>
        <location evidence="1">Cell membrane</location>
        <topology evidence="1">Multi-pass membrane protein</topology>
    </subcellularLocation>
</comment>
<proteinExistence type="predicted"/>
<evidence type="ECO:0000313" key="10">
    <source>
        <dbReference type="EMBL" id="EDW32374.1"/>
    </source>
</evidence>
<dbReference type="PANTHER" id="PTHR42643:SF41">
    <property type="entry name" value="IONOTROPIC RECEPTOR 20A-RELATED"/>
    <property type="match status" value="1"/>
</dbReference>
<dbReference type="Proteomes" id="UP000008744">
    <property type="component" value="Unassembled WGS sequence"/>
</dbReference>
<dbReference type="PANTHER" id="PTHR42643">
    <property type="entry name" value="IONOTROPIC RECEPTOR 20A-RELATED"/>
    <property type="match status" value="1"/>
</dbReference>
<organism evidence="11">
    <name type="scientific">Drosophila persimilis</name>
    <name type="common">Fruit fly</name>
    <dbReference type="NCBI Taxonomy" id="7234"/>
    <lineage>
        <taxon>Eukaryota</taxon>
        <taxon>Metazoa</taxon>
        <taxon>Ecdysozoa</taxon>
        <taxon>Arthropoda</taxon>
        <taxon>Hexapoda</taxon>
        <taxon>Insecta</taxon>
        <taxon>Pterygota</taxon>
        <taxon>Neoptera</taxon>
        <taxon>Endopterygota</taxon>
        <taxon>Diptera</taxon>
        <taxon>Brachycera</taxon>
        <taxon>Muscomorpha</taxon>
        <taxon>Ephydroidea</taxon>
        <taxon>Drosophilidae</taxon>
        <taxon>Drosophila</taxon>
        <taxon>Sophophora</taxon>
    </lineage>
</organism>
<evidence type="ECO:0000256" key="5">
    <source>
        <dbReference type="ARBA" id="ARBA00023136"/>
    </source>
</evidence>
<evidence type="ECO:0000256" key="6">
    <source>
        <dbReference type="ARBA" id="ARBA00023170"/>
    </source>
</evidence>
<evidence type="ECO:0000256" key="7">
    <source>
        <dbReference type="ARBA" id="ARBA00023180"/>
    </source>
</evidence>